<keyword evidence="1" id="KW-0175">Coiled coil</keyword>
<dbReference type="PANTHER" id="PTHR46497:SF1">
    <property type="entry name" value="THIOREDOXIN DOMAIN-CONTAINING PROTEIN 11"/>
    <property type="match status" value="1"/>
</dbReference>
<dbReference type="Proteomes" id="UP000314986">
    <property type="component" value="Unassembled WGS sequence"/>
</dbReference>
<evidence type="ECO:0000313" key="4">
    <source>
        <dbReference type="Ensembl" id="ENSCMIP00000020477.1"/>
    </source>
</evidence>
<organism evidence="4 5">
    <name type="scientific">Callorhinchus milii</name>
    <name type="common">Ghost shark</name>
    <dbReference type="NCBI Taxonomy" id="7868"/>
    <lineage>
        <taxon>Eukaryota</taxon>
        <taxon>Metazoa</taxon>
        <taxon>Chordata</taxon>
        <taxon>Craniata</taxon>
        <taxon>Vertebrata</taxon>
        <taxon>Chondrichthyes</taxon>
        <taxon>Holocephali</taxon>
        <taxon>Chimaeriformes</taxon>
        <taxon>Callorhinchidae</taxon>
        <taxon>Callorhinchus</taxon>
    </lineage>
</organism>
<dbReference type="InterPro" id="IPR036249">
    <property type="entry name" value="Thioredoxin-like_sf"/>
</dbReference>
<feature type="compositionally biased region" description="Polar residues" evidence="2">
    <location>
        <begin position="867"/>
        <end position="888"/>
    </location>
</feature>
<dbReference type="Ensembl" id="ENSCMIT00000020851.1">
    <property type="protein sequence ID" value="ENSCMIP00000020477.1"/>
    <property type="gene ID" value="ENSCMIG00000009427.1"/>
</dbReference>
<sequence length="911" mass="104604">MLRLQKLLKRECVYAGNAVCQMARRPELVCGAIAVVCTLVTLRVTLSRAKDVVRMAPPPVRFFSHNSPVIDLYMGQLDHMERYCHMSEVTFVMFYAPWCGESISVRGEIEQIARKLWDQVLFLAINCWWHQGKCRKQMNMFYYPVIHLYHRRFGPIEYKGPLTAPYIQKFIRQVMSPLQYIPTQATLLDFLSHYEPGILGYFEFNASPQPPGYLTLYISALHALKSDYQGTIRFGVITSKKVAEEISVTNPGTIYMHRHFNSSLVFPHDLNFTAVNLYTWAFENRETFIRWLRPHGGKSLLLNNELKKGPALLLFLPFNPLHESQPLMDEIKEVAFQYHNCQRTTNIHSSLQHTQGAKESDREDPSTDSSPHPVETHFLARKSCCNTIMLPQCHSVSRMHNICELCINHTVRVKPRVVSIQRCNFMEMEAALDSFYLNEQLFLNLTSNKMECTNFLSSYSPFNYYSACCRTFSSPLTNSKAIHTLSPSELFYNEETIGVASHSSFPHVEDSASTRLGLHHSQINITGLICNTNKTLNFYLLDSNLHWSFATRLGANESADVKEFATVVNLHDEVHYVLDQKQMLDKSSIENIIKNYSSVYSPLNRHLVANPKAQAQEEPLITEITTQIFDSIVLDPEKNVLLLYYTQWCGFCTVLNHLFIQVAILFRSNNRIAIARINVAKNDLPWEYMVDHFPTILFFPSIRKDLSVKYPEDLPLTVPNLVRFILLHSTRAVPEDPTHSCNPDCVQKAAELQQDRIDQLESEIKKLRAEIKALSLAEEQVAFQLSATEQEKRHLKLSNHVLQEKNKELKRHNEKLQHLYTQRSTELAETAEKLKEIAAVSENLLTENTLLKLYMTTVEETLKDDSSPSLAQPLSEESGSASTAMENTSQKERETQNMIEDNENTEKRTDT</sequence>
<protein>
    <submittedName>
        <fullName evidence="4">Thioredoxin domain containing 11</fullName>
    </submittedName>
</protein>
<dbReference type="CDD" id="cd02981">
    <property type="entry name" value="PDI_b_family"/>
    <property type="match status" value="1"/>
</dbReference>
<gene>
    <name evidence="4" type="primary">txndc11</name>
</gene>
<dbReference type="GeneTree" id="ENSGT00390000016020"/>
<dbReference type="STRING" id="7868.ENSCMIP00000020477"/>
<feature type="domain" description="Thioredoxin" evidence="3">
    <location>
        <begin position="607"/>
        <end position="762"/>
    </location>
</feature>
<accession>A0A4W3HZY4</accession>
<dbReference type="InParanoid" id="A0A4W3HZY4"/>
<dbReference type="SUPFAM" id="SSF52833">
    <property type="entry name" value="Thioredoxin-like"/>
    <property type="match status" value="2"/>
</dbReference>
<dbReference type="Gene3D" id="3.40.30.10">
    <property type="entry name" value="Glutaredoxin"/>
    <property type="match status" value="2"/>
</dbReference>
<dbReference type="PROSITE" id="PS51352">
    <property type="entry name" value="THIOREDOXIN_2"/>
    <property type="match status" value="1"/>
</dbReference>
<dbReference type="CDD" id="cd02995">
    <property type="entry name" value="PDI_a_PDI_a'_C"/>
    <property type="match status" value="1"/>
</dbReference>
<name>A0A4W3HZY4_CALMI</name>
<dbReference type="AlphaFoldDB" id="A0A4W3HZY4"/>
<evidence type="ECO:0000256" key="2">
    <source>
        <dbReference type="SAM" id="MobiDB-lite"/>
    </source>
</evidence>
<reference evidence="4" key="4">
    <citation type="submission" date="2025-08" db="UniProtKB">
        <authorList>
            <consortium name="Ensembl"/>
        </authorList>
    </citation>
    <scope>IDENTIFICATION</scope>
</reference>
<proteinExistence type="predicted"/>
<keyword evidence="5" id="KW-1185">Reference proteome</keyword>
<evidence type="ECO:0000259" key="3">
    <source>
        <dbReference type="PROSITE" id="PS51352"/>
    </source>
</evidence>
<feature type="region of interest" description="Disordered" evidence="2">
    <location>
        <begin position="861"/>
        <end position="911"/>
    </location>
</feature>
<dbReference type="Pfam" id="PF00085">
    <property type="entry name" value="Thioredoxin"/>
    <property type="match status" value="2"/>
</dbReference>
<reference evidence="5" key="3">
    <citation type="journal article" date="2014" name="Nature">
        <title>Elephant shark genome provides unique insights into gnathostome evolution.</title>
        <authorList>
            <consortium name="International Elephant Shark Genome Sequencing Consortium"/>
            <person name="Venkatesh B."/>
            <person name="Lee A.P."/>
            <person name="Ravi V."/>
            <person name="Maurya A.K."/>
            <person name="Lian M.M."/>
            <person name="Swann J.B."/>
            <person name="Ohta Y."/>
            <person name="Flajnik M.F."/>
            <person name="Sutoh Y."/>
            <person name="Kasahara M."/>
            <person name="Hoon S."/>
            <person name="Gangu V."/>
            <person name="Roy S.W."/>
            <person name="Irimia M."/>
            <person name="Korzh V."/>
            <person name="Kondrychyn I."/>
            <person name="Lim Z.W."/>
            <person name="Tay B.H."/>
            <person name="Tohari S."/>
            <person name="Kong K.W."/>
            <person name="Ho S."/>
            <person name="Lorente-Galdos B."/>
            <person name="Quilez J."/>
            <person name="Marques-Bonet T."/>
            <person name="Raney B.J."/>
            <person name="Ingham P.W."/>
            <person name="Tay A."/>
            <person name="Hillier L.W."/>
            <person name="Minx P."/>
            <person name="Boehm T."/>
            <person name="Wilson R.K."/>
            <person name="Brenner S."/>
            <person name="Warren W.C."/>
        </authorList>
    </citation>
    <scope>NUCLEOTIDE SEQUENCE [LARGE SCALE GENOMIC DNA]</scope>
</reference>
<evidence type="ECO:0000256" key="1">
    <source>
        <dbReference type="SAM" id="Coils"/>
    </source>
</evidence>
<feature type="compositionally biased region" description="Basic and acidic residues" evidence="2">
    <location>
        <begin position="356"/>
        <end position="365"/>
    </location>
</feature>
<dbReference type="InterPro" id="IPR052792">
    <property type="entry name" value="Thioredoxin_dom-contain_11"/>
</dbReference>
<dbReference type="Pfam" id="PF26234">
    <property type="entry name" value="TXNDC11_2nd"/>
    <property type="match status" value="1"/>
</dbReference>
<dbReference type="CTD" id="51061"/>
<dbReference type="OrthoDB" id="1910803at2759"/>
<feature type="coiled-coil region" evidence="1">
    <location>
        <begin position="750"/>
        <end position="822"/>
    </location>
</feature>
<dbReference type="OMA" id="VIYLYHQ"/>
<dbReference type="PANTHER" id="PTHR46497">
    <property type="entry name" value="THIOREDOXIN DOMAIN-CONTAINING PROTEIN 11"/>
    <property type="match status" value="1"/>
</dbReference>
<reference evidence="5" key="2">
    <citation type="journal article" date="2007" name="PLoS Biol.">
        <title>Survey sequencing and comparative analysis of the elephant shark (Callorhinchus milii) genome.</title>
        <authorList>
            <person name="Venkatesh B."/>
            <person name="Kirkness E.F."/>
            <person name="Loh Y.H."/>
            <person name="Halpern A.L."/>
            <person name="Lee A.P."/>
            <person name="Johnson J."/>
            <person name="Dandona N."/>
            <person name="Viswanathan L.D."/>
            <person name="Tay A."/>
            <person name="Venter J.C."/>
            <person name="Strausberg R.L."/>
            <person name="Brenner S."/>
        </authorList>
    </citation>
    <scope>NUCLEOTIDE SEQUENCE [LARGE SCALE GENOMIC DNA]</scope>
</reference>
<dbReference type="KEGG" id="cmk:103186077"/>
<dbReference type="InterPro" id="IPR058777">
    <property type="entry name" value="TXNDC11_thioredoxin"/>
</dbReference>
<feature type="region of interest" description="Disordered" evidence="2">
    <location>
        <begin position="349"/>
        <end position="372"/>
    </location>
</feature>
<dbReference type="RefSeq" id="XP_007903091.1">
    <property type="nucleotide sequence ID" value="XM_007904900.2"/>
</dbReference>
<dbReference type="InterPro" id="IPR013766">
    <property type="entry name" value="Thioredoxin_domain"/>
</dbReference>
<reference evidence="4" key="5">
    <citation type="submission" date="2025-09" db="UniProtKB">
        <authorList>
            <consortium name="Ensembl"/>
        </authorList>
    </citation>
    <scope>IDENTIFICATION</scope>
</reference>
<evidence type="ECO:0000313" key="5">
    <source>
        <dbReference type="Proteomes" id="UP000314986"/>
    </source>
</evidence>
<reference evidence="5" key="1">
    <citation type="journal article" date="2006" name="Science">
        <title>Ancient noncoding elements conserved in the human genome.</title>
        <authorList>
            <person name="Venkatesh B."/>
            <person name="Kirkness E.F."/>
            <person name="Loh Y.H."/>
            <person name="Halpern A.L."/>
            <person name="Lee A.P."/>
            <person name="Johnson J."/>
            <person name="Dandona N."/>
            <person name="Viswanathan L.D."/>
            <person name="Tay A."/>
            <person name="Venter J.C."/>
            <person name="Strausberg R.L."/>
            <person name="Brenner S."/>
        </authorList>
    </citation>
    <scope>NUCLEOTIDE SEQUENCE [LARGE SCALE GENOMIC DNA]</scope>
</reference>
<dbReference type="GeneID" id="103186077"/>